<dbReference type="SUPFAM" id="SSF69618">
    <property type="entry name" value="HemD-like"/>
    <property type="match status" value="1"/>
</dbReference>
<name>A0A934HRR4_9RHOB</name>
<keyword evidence="3" id="KW-1185">Reference proteome</keyword>
<organism evidence="2 3">
    <name type="scientific">Pontibaca salina</name>
    <dbReference type="NCBI Taxonomy" id="2795731"/>
    <lineage>
        <taxon>Bacteria</taxon>
        <taxon>Pseudomonadati</taxon>
        <taxon>Pseudomonadota</taxon>
        <taxon>Alphaproteobacteria</taxon>
        <taxon>Rhodobacterales</taxon>
        <taxon>Roseobacteraceae</taxon>
        <taxon>Pontibaca</taxon>
    </lineage>
</organism>
<evidence type="ECO:0000313" key="2">
    <source>
        <dbReference type="EMBL" id="MBI6629465.1"/>
    </source>
</evidence>
<protein>
    <submittedName>
        <fullName evidence="2">Uroporphyrinogen-III synthase</fullName>
    </submittedName>
</protein>
<comment type="caution">
    <text evidence="2">The sequence shown here is derived from an EMBL/GenBank/DDBJ whole genome shotgun (WGS) entry which is preliminary data.</text>
</comment>
<accession>A0A934HRR4</accession>
<dbReference type="InterPro" id="IPR003754">
    <property type="entry name" value="4pyrrol_synth_uPrphyn_synth"/>
</dbReference>
<dbReference type="InterPro" id="IPR036108">
    <property type="entry name" value="4pyrrol_syn_uPrphyn_synt_sf"/>
</dbReference>
<dbReference type="AlphaFoldDB" id="A0A934HRR4"/>
<reference evidence="2" key="1">
    <citation type="submission" date="2020-12" db="EMBL/GenBank/DDBJ databases">
        <title>Pontibaca salina gen. nov., sp. nov., isolated from marine sediment.</title>
        <authorList>
            <person name="Bo J."/>
            <person name="Wang S."/>
            <person name="Song X."/>
            <person name="Du Z."/>
        </authorList>
    </citation>
    <scope>NUCLEOTIDE SEQUENCE</scope>
    <source>
        <strain evidence="2">S1109L</strain>
    </source>
</reference>
<gene>
    <name evidence="2" type="ORF">JAO82_06165</name>
</gene>
<evidence type="ECO:0000313" key="3">
    <source>
        <dbReference type="Proteomes" id="UP000613255"/>
    </source>
</evidence>
<dbReference type="Gene3D" id="3.40.50.10090">
    <property type="match status" value="2"/>
</dbReference>
<feature type="domain" description="Tetrapyrrole biosynthesis uroporphyrinogen III synthase" evidence="1">
    <location>
        <begin position="24"/>
        <end position="217"/>
    </location>
</feature>
<sequence length="237" mass="25089">MTRPRVSGERFVADLPAVLRERLTVCHSPLLRIVPIAEQIDLDDARGLIFTSANGVAIAADVTDRRNLPCYCVGAWTTQTARKLGWQARMVGEDAAELIATLRANPPQGPLLHLRGRHGSGDIAGELAPVGCSVVVQVIYEQEVLPLTDAAQATLNGPGQVIVPLFSPRTAQQFARVAQIGAEVHAVAISEAAARPLRDLPLKRLIVASRPTAAALADGVEILANQASRVEGGPSAK</sequence>
<dbReference type="Proteomes" id="UP000613255">
    <property type="component" value="Unassembled WGS sequence"/>
</dbReference>
<dbReference type="GO" id="GO:0033014">
    <property type="term" value="P:tetrapyrrole biosynthetic process"/>
    <property type="evidence" value="ECO:0007669"/>
    <property type="project" value="InterPro"/>
</dbReference>
<evidence type="ECO:0000259" key="1">
    <source>
        <dbReference type="Pfam" id="PF02602"/>
    </source>
</evidence>
<dbReference type="EMBL" id="JAEIJD010000003">
    <property type="protein sequence ID" value="MBI6629465.1"/>
    <property type="molecule type" value="Genomic_DNA"/>
</dbReference>
<dbReference type="GO" id="GO:0004852">
    <property type="term" value="F:uroporphyrinogen-III synthase activity"/>
    <property type="evidence" value="ECO:0007669"/>
    <property type="project" value="InterPro"/>
</dbReference>
<dbReference type="CDD" id="cd06578">
    <property type="entry name" value="HemD"/>
    <property type="match status" value="1"/>
</dbReference>
<proteinExistence type="predicted"/>
<dbReference type="Pfam" id="PF02602">
    <property type="entry name" value="HEM4"/>
    <property type="match status" value="1"/>
</dbReference>